<organism evidence="2 3">
    <name type="scientific">Candidatus Nomurabacteria bacterium RIFCSPHIGHO2_02_FULL_38_15</name>
    <dbReference type="NCBI Taxonomy" id="1801752"/>
    <lineage>
        <taxon>Bacteria</taxon>
        <taxon>Candidatus Nomuraibacteriota</taxon>
    </lineage>
</organism>
<dbReference type="SUPFAM" id="SSF143011">
    <property type="entry name" value="RelE-like"/>
    <property type="match status" value="1"/>
</dbReference>
<dbReference type="STRING" id="1801752.A3J61_02450"/>
<sequence length="94" mass="11284">MSQEQKYTLVVPPEFEAILKKLKRKKPGILALLVKKIDKVVNSPILGKPLRNTLRNYRRVHIDPFVLIYEIHLMEVRLIDFDHHDKIYKKYKFN</sequence>
<reference evidence="2 3" key="1">
    <citation type="journal article" date="2016" name="Nat. Commun.">
        <title>Thousands of microbial genomes shed light on interconnected biogeochemical processes in an aquifer system.</title>
        <authorList>
            <person name="Anantharaman K."/>
            <person name="Brown C.T."/>
            <person name="Hug L.A."/>
            <person name="Sharon I."/>
            <person name="Castelle C.J."/>
            <person name="Probst A.J."/>
            <person name="Thomas B.C."/>
            <person name="Singh A."/>
            <person name="Wilkins M.J."/>
            <person name="Karaoz U."/>
            <person name="Brodie E.L."/>
            <person name="Williams K.H."/>
            <person name="Hubbard S.S."/>
            <person name="Banfield J.F."/>
        </authorList>
    </citation>
    <scope>NUCLEOTIDE SEQUENCE [LARGE SCALE GENOMIC DNA]</scope>
</reference>
<dbReference type="Gene3D" id="3.30.2310.20">
    <property type="entry name" value="RelE-like"/>
    <property type="match status" value="1"/>
</dbReference>
<name>A0A1F6VSB8_9BACT</name>
<dbReference type="InterPro" id="IPR035093">
    <property type="entry name" value="RelE/ParE_toxin_dom_sf"/>
</dbReference>
<dbReference type="Proteomes" id="UP000179686">
    <property type="component" value="Unassembled WGS sequence"/>
</dbReference>
<accession>A0A1F6VSB8</accession>
<protein>
    <recommendedName>
        <fullName evidence="4">Addiction module toxin RelE</fullName>
    </recommendedName>
</protein>
<gene>
    <name evidence="2" type="ORF">A3J61_02450</name>
</gene>
<dbReference type="EMBL" id="MFUC01000005">
    <property type="protein sequence ID" value="OGI72466.1"/>
    <property type="molecule type" value="Genomic_DNA"/>
</dbReference>
<evidence type="ECO:0008006" key="4">
    <source>
        <dbReference type="Google" id="ProtNLM"/>
    </source>
</evidence>
<dbReference type="Pfam" id="PF05016">
    <property type="entry name" value="ParE_toxin"/>
    <property type="match status" value="1"/>
</dbReference>
<dbReference type="AlphaFoldDB" id="A0A1F6VSB8"/>
<evidence type="ECO:0000313" key="3">
    <source>
        <dbReference type="Proteomes" id="UP000179686"/>
    </source>
</evidence>
<evidence type="ECO:0000256" key="1">
    <source>
        <dbReference type="ARBA" id="ARBA00022649"/>
    </source>
</evidence>
<keyword evidence="1" id="KW-1277">Toxin-antitoxin system</keyword>
<comment type="caution">
    <text evidence="2">The sequence shown here is derived from an EMBL/GenBank/DDBJ whole genome shotgun (WGS) entry which is preliminary data.</text>
</comment>
<dbReference type="InterPro" id="IPR007712">
    <property type="entry name" value="RelE/ParE_toxin"/>
</dbReference>
<evidence type="ECO:0000313" key="2">
    <source>
        <dbReference type="EMBL" id="OGI72466.1"/>
    </source>
</evidence>
<proteinExistence type="predicted"/>